<evidence type="ECO:0000313" key="1">
    <source>
        <dbReference type="EMBL" id="SVE54347.1"/>
    </source>
</evidence>
<sequence length="231" mass="24258">GGVLQYSYLWSNGAMTQTANMSAGNYSVDVTDANGCMVSSNITVNEPTALVVDSFAMDSVFCFGFSDGSATAYVSGGITPYTYLWDNGDNTAFADSLDAGYHIVTITDFNNCVHTDSVEVLEPAASVSIDSLIVAQISCKDASNGSIVVLATGGIPSYTYSKDGGNTYQTAIGFIGLSPNTYNIVAKDYKGCTASVMQTITEPDSLLIDSVVFNHVSCNGYNNGYIQSIAV</sequence>
<organism evidence="1">
    <name type="scientific">marine metagenome</name>
    <dbReference type="NCBI Taxonomy" id="408172"/>
    <lineage>
        <taxon>unclassified sequences</taxon>
        <taxon>metagenomes</taxon>
        <taxon>ecological metagenomes</taxon>
    </lineage>
</organism>
<dbReference type="AlphaFoldDB" id="A0A383EBY0"/>
<protein>
    <recommendedName>
        <fullName evidence="2">SprB repeat-containing protein</fullName>
    </recommendedName>
</protein>
<proteinExistence type="predicted"/>
<dbReference type="Gene3D" id="2.60.40.740">
    <property type="match status" value="2"/>
</dbReference>
<dbReference type="InterPro" id="IPR025667">
    <property type="entry name" value="SprB_repeat"/>
</dbReference>
<reference evidence="1" key="1">
    <citation type="submission" date="2018-05" db="EMBL/GenBank/DDBJ databases">
        <authorList>
            <person name="Lanie J.A."/>
            <person name="Ng W.-L."/>
            <person name="Kazmierczak K.M."/>
            <person name="Andrzejewski T.M."/>
            <person name="Davidsen T.M."/>
            <person name="Wayne K.J."/>
            <person name="Tettelin H."/>
            <person name="Glass J.I."/>
            <person name="Rusch D."/>
            <person name="Podicherti R."/>
            <person name="Tsui H.-C.T."/>
            <person name="Winkler M.E."/>
        </authorList>
    </citation>
    <scope>NUCLEOTIDE SEQUENCE</scope>
</reference>
<gene>
    <name evidence="1" type="ORF">METZ01_LOCUS507201</name>
</gene>
<feature type="non-terminal residue" evidence="1">
    <location>
        <position position="1"/>
    </location>
</feature>
<feature type="non-terminal residue" evidence="1">
    <location>
        <position position="231"/>
    </location>
</feature>
<dbReference type="EMBL" id="UINC01224636">
    <property type="protein sequence ID" value="SVE54347.1"/>
    <property type="molecule type" value="Genomic_DNA"/>
</dbReference>
<accession>A0A383EBY0</accession>
<dbReference type="Pfam" id="PF13573">
    <property type="entry name" value="SprB"/>
    <property type="match status" value="2"/>
</dbReference>
<name>A0A383EBY0_9ZZZZ</name>
<evidence type="ECO:0008006" key="2">
    <source>
        <dbReference type="Google" id="ProtNLM"/>
    </source>
</evidence>